<dbReference type="Proteomes" id="UP000615446">
    <property type="component" value="Unassembled WGS sequence"/>
</dbReference>
<feature type="compositionally biased region" description="Basic and acidic residues" evidence="2">
    <location>
        <begin position="477"/>
        <end position="489"/>
    </location>
</feature>
<evidence type="ECO:0000256" key="2">
    <source>
        <dbReference type="SAM" id="MobiDB-lite"/>
    </source>
</evidence>
<proteinExistence type="predicted"/>
<dbReference type="Pfam" id="PF13519">
    <property type="entry name" value="VWA_2"/>
    <property type="match status" value="1"/>
</dbReference>
<dbReference type="SUPFAM" id="SSF52540">
    <property type="entry name" value="P-loop containing nucleoside triphosphate hydrolases"/>
    <property type="match status" value="1"/>
</dbReference>
<feature type="domain" description="VWFA" evidence="3">
    <location>
        <begin position="2188"/>
        <end position="2409"/>
    </location>
</feature>
<name>A0A8H3L1N0_9GLOM</name>
<dbReference type="CDD" id="cd00198">
    <property type="entry name" value="vWFA"/>
    <property type="match status" value="1"/>
</dbReference>
<dbReference type="InterPro" id="IPR015894">
    <property type="entry name" value="Guanylate-bd_N"/>
</dbReference>
<dbReference type="SMART" id="SM00327">
    <property type="entry name" value="VWA"/>
    <property type="match status" value="1"/>
</dbReference>
<dbReference type="GO" id="GO:0005525">
    <property type="term" value="F:GTP binding"/>
    <property type="evidence" value="ECO:0007669"/>
    <property type="project" value="InterPro"/>
</dbReference>
<feature type="compositionally biased region" description="Polar residues" evidence="2">
    <location>
        <begin position="490"/>
        <end position="506"/>
    </location>
</feature>
<dbReference type="GO" id="GO:0003924">
    <property type="term" value="F:GTPase activity"/>
    <property type="evidence" value="ECO:0007669"/>
    <property type="project" value="InterPro"/>
</dbReference>
<reference evidence="4" key="1">
    <citation type="submission" date="2019-10" db="EMBL/GenBank/DDBJ databases">
        <title>Conservation and host-specific expression of non-tandemly repeated heterogenous ribosome RNA gene in arbuscular mycorrhizal fungi.</title>
        <authorList>
            <person name="Maeda T."/>
            <person name="Kobayashi Y."/>
            <person name="Nakagawa T."/>
            <person name="Ezawa T."/>
            <person name="Yamaguchi K."/>
            <person name="Bino T."/>
            <person name="Nishimoto Y."/>
            <person name="Shigenobu S."/>
            <person name="Kawaguchi M."/>
        </authorList>
    </citation>
    <scope>NUCLEOTIDE SEQUENCE</scope>
    <source>
        <strain evidence="4">HR1</strain>
    </source>
</reference>
<dbReference type="EMBL" id="BLAL01000028">
    <property type="protein sequence ID" value="GES77131.1"/>
    <property type="molecule type" value="Genomic_DNA"/>
</dbReference>
<dbReference type="InterPro" id="IPR027417">
    <property type="entry name" value="P-loop_NTPase"/>
</dbReference>
<dbReference type="SUPFAM" id="SSF53300">
    <property type="entry name" value="vWA-like"/>
    <property type="match status" value="1"/>
</dbReference>
<feature type="compositionally biased region" description="Polar residues" evidence="2">
    <location>
        <begin position="49"/>
        <end position="66"/>
    </location>
</feature>
<dbReference type="PROSITE" id="PS50234">
    <property type="entry name" value="VWFA"/>
    <property type="match status" value="1"/>
</dbReference>
<feature type="coiled-coil region" evidence="1">
    <location>
        <begin position="413"/>
        <end position="447"/>
    </location>
</feature>
<comment type="caution">
    <text evidence="4">The sequence shown here is derived from an EMBL/GenBank/DDBJ whole genome shotgun (WGS) entry which is preliminary data.</text>
</comment>
<feature type="region of interest" description="Disordered" evidence="2">
    <location>
        <begin position="477"/>
        <end position="519"/>
    </location>
</feature>
<dbReference type="InterPro" id="IPR002035">
    <property type="entry name" value="VWF_A"/>
</dbReference>
<sequence length="2439" mass="282368">MHISNPEQVSENSEFQENIVAGQAVTSMLHSANQPPLTNVDSNAIPEDSVSSTQVTIDPESSSSTIRTENLNNSFIDINTSNNDSFSLSKSQSVSTCFNFMDSNQPEENETVPLNDKNEMSSQFSSFQDLCKDDGSNGLVDKIIIFKEGLKNLCNDFVQNSFKSISEIDYNQLNSCSLKLIGCYGNHYSIAKFLLNKNVIDNQLYEKLIHSSQQTYNIQEIDNKPRLRPGIYLLMVNPELGLVIHWPEYGCYEDNASSQRKKNMTNLHRYLTKLTDYQICLMSEQDLNSFDWKRDNEEEILNDNDGVCYEFEVKKSQEEQEDFKIFNGFNIILPKIISSEIKNQSILLRPKVIESVSYQAFYTQKIIAPSSKMINYTTSIAKPDFNKEFMNRWGNCSIRIDQSTINMEKLEILVKYGLNIDDMKEQLDQYEEALKDAKKDFVNKKAKEIEEITNDAELFSKLAYKKLNKLYRRFEDDNGEENKSEDANKSENANENGNANRSGNTNKNKESDVNEDERANEAKLFSKYPNLESKLDRALEINTSKWKNLKYGFIFGRYLLNEVKERAPNYKELDINEINAATWHLLYDMLSGYTLSAPLQLYKIKSLLKNHISNFKFTDDKIKEYDNQAKSLANAFPDPQIVDKLFDQEFCPKDPVLRSSIIKLFLDSYNQWKSNQFPNNIKNIKPQWTDVNNYIVKKLNEEHTKKKKDIENNTIEILCALIEEKFPDGQLLKITNITETTAWTNIWNPMCNLTYELDTIQPAQLQITIYETMLEQEDCLKIQEDEFHIPQPNLPARVDGKFSYSFKIDLENELRHISKFDHPKNPKYLVIMWNNKINQMKIYFNTAQNLETSIHNDNSRILRTSKYCLIAVNESKRLIGMYDTNCGVLNVYYFDEDLVNFYPRNSNIQILGWYNNSVPDIKHFLFIKNTEEICFVEKSGRARIYNLVNGQFQAGVSQFPPESAAILCTPDGACIVAFVKEPSLSVNEYKNHTVDLILERKSKNFENEDYNPCLENNEISDNNSSQSQNEIVKAHIYFCTEFGKPASKVIDMPTNMQSLEFYQFSILHKRQIHLTTLDIKHGSFRSVIVKITHEKTQYRFQQRSRIKSLGQVKFEYVTPNNNCNEFIIIGRGTNFIQDVKEGENIVIMGERHKVIEIISEERLKLVGNFSSILDVEPWLDFRIEPKTKLNGLIDSYKLMFEKYPIDSCIDNEQNKSLNLHIILDILSEEADIDEYSTNFEDYVLEMFKDLKRETNKPQKTLKKFLTSVTTLQDFDIENLIKRKKITNYQLGEWIIQLSCLIPIQIAVAKNNQFQPLRDGLSTEDNGHPAELIDGYRPVDSIARNISFGWYEGIFKHFGDRQVKVVSSMGEQSCGKSYLLNHLIGSTFDGSAMRCTEGVWMSLVITKKYIYIALDFEGLRSLERSPQEDLFLTLLNTIVSNLILFKNQFAINRDMSSMFQRFQDGATVFEADSKIFQAKLCIIIKDVPKNDRDDVVREFYSRFEQLVTEEGEDNFITKMYKDGLNIMPWPVFNDADWYKKSLAKVKSILDEQEAKYENARIFLQNIKVIMAKLKVCDWGSLDENLVQNRTATLKRLVHNAVYLGIEQKDEHLMNRDTGRKINDPIISSSELFDNLKEKETELILDSELILYEENTEFVNLSTDLRLFFEDKIQLRKESPNDTEWFNSLEKFFKYIIDRRIIRVQEWFKQNTTRFPQDNNEIVIARYALEQEISKLSLLWTLCGITCHFCGLRCLKNRDHEDDHNCLTDHQCHLNCQFTEAHANNLPIPICSHKAGHEGKHACNETNHLCGEPCYLNEKRNCQNFCAKEIGHEGDNHICQSTRHYCGDPCSLNTRTDKGNYQCPNKCITPHEEEHTKHKCENDSCPIQCPIKDCQRKCPINDHFHAFSDLIVDHFCGNEHQCLNECEQPGICKVHVEPQKQEEVYKGKIQEFTFTKYIQLSEKLKCSKKIPPNKFEHEGPHIHDNFHYCDVKCPFCEYYCTLPYGHPQKHYTRHGNMIQTEFTAENDEFEYKGYKLRVGDKGTFVLCSQVCKELGRHRHIDYCRNQESCKLGNQGKDIQHIDDNISPNPEMKKDYISHHLFWERTGFKDPYSSKELQEFSKCDHECRDEIHHKSQGTSNAPSSVKSYCDLQLFHPPLKANSELPNGIGYISLDGHHFTCENPSTREAAFHIILVLDRSSSMGQSDRKPIKNTPIYNRLREKHDNRLGAVYNAVHSFLHTRLQSISNPVAIRVQDTVSIILFNNQVIVPYENQSLTDADAMLNNLLQHSASGGTDYDLAITKAGQLIDTYFDPIKANIIVFLSDGECGVPKSRLNQICKHNQDKKSPLYLYTVLFGSDSTSNQIDFFRIIRNFGNKASDSLKHMAEIAQSYHPQNTSSIALRCQFTHVIDEVNLVNHFTGVAESLRRHKPALLKKNIVLFDS</sequence>
<feature type="region of interest" description="Disordered" evidence="2">
    <location>
        <begin position="32"/>
        <end position="66"/>
    </location>
</feature>
<dbReference type="OrthoDB" id="2343366at2759"/>
<gene>
    <name evidence="4" type="ORF">RCL2_000451400</name>
</gene>
<protein>
    <recommendedName>
        <fullName evidence="3">VWFA domain-containing protein</fullName>
    </recommendedName>
</protein>
<feature type="compositionally biased region" description="Basic and acidic residues" evidence="2">
    <location>
        <begin position="507"/>
        <end position="519"/>
    </location>
</feature>
<organism evidence="4 5">
    <name type="scientific">Rhizophagus clarus</name>
    <dbReference type="NCBI Taxonomy" id="94130"/>
    <lineage>
        <taxon>Eukaryota</taxon>
        <taxon>Fungi</taxon>
        <taxon>Fungi incertae sedis</taxon>
        <taxon>Mucoromycota</taxon>
        <taxon>Glomeromycotina</taxon>
        <taxon>Glomeromycetes</taxon>
        <taxon>Glomerales</taxon>
        <taxon>Glomeraceae</taxon>
        <taxon>Rhizophagus</taxon>
    </lineage>
</organism>
<dbReference type="InterPro" id="IPR036465">
    <property type="entry name" value="vWFA_dom_sf"/>
</dbReference>
<evidence type="ECO:0000313" key="5">
    <source>
        <dbReference type="Proteomes" id="UP000615446"/>
    </source>
</evidence>
<feature type="compositionally biased region" description="Polar residues" evidence="2">
    <location>
        <begin position="32"/>
        <end position="42"/>
    </location>
</feature>
<accession>A0A8H3L1N0</accession>
<dbReference type="PANTHER" id="PTHR22796:SF1">
    <property type="entry name" value="VWFA DOMAIN-CONTAINING PROTEIN"/>
    <property type="match status" value="1"/>
</dbReference>
<keyword evidence="1" id="KW-0175">Coiled coil</keyword>
<dbReference type="Pfam" id="PF02263">
    <property type="entry name" value="GBP"/>
    <property type="match status" value="1"/>
</dbReference>
<dbReference type="PANTHER" id="PTHR22796">
    <property type="entry name" value="URG4-RELATED"/>
    <property type="match status" value="1"/>
</dbReference>
<dbReference type="Gene3D" id="3.40.50.410">
    <property type="entry name" value="von Willebrand factor, type A domain"/>
    <property type="match status" value="1"/>
</dbReference>
<evidence type="ECO:0000259" key="3">
    <source>
        <dbReference type="PROSITE" id="PS50234"/>
    </source>
</evidence>
<evidence type="ECO:0000313" key="4">
    <source>
        <dbReference type="EMBL" id="GES77131.1"/>
    </source>
</evidence>
<dbReference type="Gene3D" id="3.40.50.300">
    <property type="entry name" value="P-loop containing nucleotide triphosphate hydrolases"/>
    <property type="match status" value="1"/>
</dbReference>
<evidence type="ECO:0000256" key="1">
    <source>
        <dbReference type="SAM" id="Coils"/>
    </source>
</evidence>